<feature type="region of interest" description="Disordered" evidence="1">
    <location>
        <begin position="25"/>
        <end position="46"/>
    </location>
</feature>
<reference evidence="2 3" key="1">
    <citation type="submission" date="2023-01" db="EMBL/GenBank/DDBJ databases">
        <authorList>
            <person name="Whitehead M."/>
        </authorList>
    </citation>
    <scope>NUCLEOTIDE SEQUENCE [LARGE SCALE GENOMIC DNA]</scope>
</reference>
<evidence type="ECO:0000256" key="1">
    <source>
        <dbReference type="SAM" id="MobiDB-lite"/>
    </source>
</evidence>
<sequence>MRIPSSTRAFEAFLGRQVSASVTRAPQRLRVRGRDGASTSYEHRGHHTDGRLTVGLVTDEHVFGVQRTTVGHTACTALNLFSNALISSTATAASRTDR</sequence>
<dbReference type="AlphaFoldDB" id="A0AAV0WL09"/>
<protein>
    <submittedName>
        <fullName evidence="2">Uncharacterized protein</fullName>
    </submittedName>
</protein>
<gene>
    <name evidence="2" type="ORF">MEUPH1_LOCUS11957</name>
</gene>
<dbReference type="Proteomes" id="UP001160148">
    <property type="component" value="Unassembled WGS sequence"/>
</dbReference>
<proteinExistence type="predicted"/>
<accession>A0AAV0WL09</accession>
<dbReference type="EMBL" id="CARXXK010000002">
    <property type="protein sequence ID" value="CAI6356201.1"/>
    <property type="molecule type" value="Genomic_DNA"/>
</dbReference>
<comment type="caution">
    <text evidence="2">The sequence shown here is derived from an EMBL/GenBank/DDBJ whole genome shotgun (WGS) entry which is preliminary data.</text>
</comment>
<evidence type="ECO:0000313" key="3">
    <source>
        <dbReference type="Proteomes" id="UP001160148"/>
    </source>
</evidence>
<evidence type="ECO:0000313" key="2">
    <source>
        <dbReference type="EMBL" id="CAI6356201.1"/>
    </source>
</evidence>
<organism evidence="2 3">
    <name type="scientific">Macrosiphum euphorbiae</name>
    <name type="common">potato aphid</name>
    <dbReference type="NCBI Taxonomy" id="13131"/>
    <lineage>
        <taxon>Eukaryota</taxon>
        <taxon>Metazoa</taxon>
        <taxon>Ecdysozoa</taxon>
        <taxon>Arthropoda</taxon>
        <taxon>Hexapoda</taxon>
        <taxon>Insecta</taxon>
        <taxon>Pterygota</taxon>
        <taxon>Neoptera</taxon>
        <taxon>Paraneoptera</taxon>
        <taxon>Hemiptera</taxon>
        <taxon>Sternorrhyncha</taxon>
        <taxon>Aphidomorpha</taxon>
        <taxon>Aphidoidea</taxon>
        <taxon>Aphididae</taxon>
        <taxon>Macrosiphini</taxon>
        <taxon>Macrosiphum</taxon>
    </lineage>
</organism>
<name>A0AAV0WL09_9HEMI</name>
<keyword evidence="3" id="KW-1185">Reference proteome</keyword>